<feature type="transmembrane region" description="Helical" evidence="7">
    <location>
        <begin position="149"/>
        <end position="172"/>
    </location>
</feature>
<feature type="transmembrane region" description="Helical" evidence="7">
    <location>
        <begin position="401"/>
        <end position="421"/>
    </location>
</feature>
<comment type="subcellular location">
    <subcellularLocation>
        <location evidence="1">Cell membrane</location>
        <topology evidence="1">Multi-pass membrane protein</topology>
    </subcellularLocation>
</comment>
<evidence type="ECO:0000256" key="1">
    <source>
        <dbReference type="ARBA" id="ARBA00004651"/>
    </source>
</evidence>
<dbReference type="PANTHER" id="PTHR10590:SF4">
    <property type="entry name" value="SOLUTE CARRIER FAMILY 28 MEMBER 3"/>
    <property type="match status" value="1"/>
</dbReference>
<dbReference type="EMBL" id="JAAIYP010000004">
    <property type="protein sequence ID" value="NFV78700.1"/>
    <property type="molecule type" value="Genomic_DNA"/>
</dbReference>
<dbReference type="PANTHER" id="PTHR10590">
    <property type="entry name" value="SODIUM/NUCLEOSIDE COTRANSPORTER"/>
    <property type="match status" value="1"/>
</dbReference>
<dbReference type="Pfam" id="PF01773">
    <property type="entry name" value="Nucleos_tra2_N"/>
    <property type="match status" value="1"/>
</dbReference>
<evidence type="ECO:0000256" key="4">
    <source>
        <dbReference type="ARBA" id="ARBA00022692"/>
    </source>
</evidence>
<evidence type="ECO:0000259" key="8">
    <source>
        <dbReference type="Pfam" id="PF01773"/>
    </source>
</evidence>
<dbReference type="InterPro" id="IPR008276">
    <property type="entry name" value="C_nuclsd_transpt"/>
</dbReference>
<protein>
    <submittedName>
        <fullName evidence="11">Nucleoside:proton symporter</fullName>
    </submittedName>
</protein>
<keyword evidence="4 7" id="KW-0812">Transmembrane</keyword>
<name>A0A7C9QRB7_9PROT</name>
<reference evidence="11 12" key="1">
    <citation type="submission" date="2020-02" db="EMBL/GenBank/DDBJ databases">
        <authorList>
            <person name="Dziuba M."/>
            <person name="Kuznetsov B."/>
            <person name="Mardanov A."/>
            <person name="Ravin N."/>
            <person name="Grouzdev D."/>
        </authorList>
    </citation>
    <scope>NUCLEOTIDE SEQUENCE [LARGE SCALE GENOMIC DNA]</scope>
    <source>
        <strain evidence="11 12">SpK</strain>
    </source>
</reference>
<proteinExistence type="inferred from homology"/>
<feature type="transmembrane region" description="Helical" evidence="7">
    <location>
        <begin position="36"/>
        <end position="56"/>
    </location>
</feature>
<evidence type="ECO:0000256" key="2">
    <source>
        <dbReference type="ARBA" id="ARBA00009033"/>
    </source>
</evidence>
<evidence type="ECO:0000256" key="3">
    <source>
        <dbReference type="ARBA" id="ARBA00022475"/>
    </source>
</evidence>
<keyword evidence="3" id="KW-1003">Cell membrane</keyword>
<evidence type="ECO:0000259" key="9">
    <source>
        <dbReference type="Pfam" id="PF07662"/>
    </source>
</evidence>
<feature type="transmembrane region" description="Helical" evidence="7">
    <location>
        <begin position="184"/>
        <end position="206"/>
    </location>
</feature>
<dbReference type="InterPro" id="IPR011642">
    <property type="entry name" value="Gate_dom"/>
</dbReference>
<evidence type="ECO:0000256" key="6">
    <source>
        <dbReference type="ARBA" id="ARBA00023136"/>
    </source>
</evidence>
<feature type="transmembrane region" description="Helical" evidence="7">
    <location>
        <begin position="76"/>
        <end position="99"/>
    </location>
</feature>
<keyword evidence="5 7" id="KW-1133">Transmembrane helix</keyword>
<comment type="caution">
    <text evidence="11">The sequence shown here is derived from an EMBL/GenBank/DDBJ whole genome shotgun (WGS) entry which is preliminary data.</text>
</comment>
<dbReference type="GO" id="GO:0005337">
    <property type="term" value="F:nucleoside transmembrane transporter activity"/>
    <property type="evidence" value="ECO:0007669"/>
    <property type="project" value="InterPro"/>
</dbReference>
<gene>
    <name evidence="11" type="ORF">G4223_01035</name>
</gene>
<feature type="transmembrane region" description="Helical" evidence="7">
    <location>
        <begin position="367"/>
        <end position="389"/>
    </location>
</feature>
<organism evidence="11 12">
    <name type="scientific">Magnetospirillum aberrantis SpK</name>
    <dbReference type="NCBI Taxonomy" id="908842"/>
    <lineage>
        <taxon>Bacteria</taxon>
        <taxon>Pseudomonadati</taxon>
        <taxon>Pseudomonadota</taxon>
        <taxon>Alphaproteobacteria</taxon>
        <taxon>Rhodospirillales</taxon>
        <taxon>Rhodospirillaceae</taxon>
        <taxon>Magnetospirillum</taxon>
    </lineage>
</organism>
<feature type="transmembrane region" description="Helical" evidence="7">
    <location>
        <begin position="106"/>
        <end position="129"/>
    </location>
</feature>
<sequence>MAGQAAAAVTQILHGIAGVAGLLAIALALSEARSRVSWRTVVAGLGAQFLIATLLLKVPMVRPLFMALNHAVDVLQAATLAGTSFVFGYVGGGPAPFALSDPSKGFVLAFQALPLVLIMSALSALLYHWRILPLVVRGFALLLEKGFRLGGAVGMAAAAMPFLGMIESPLLIRPYLSRLQRGELFVMMTGGMATIAGTVLVLYATFLSGTIPDAVGHLLTATLVSVPAAVMVARIMVPDDSRTDAGKLDHTTYSGSMDAVVRGTMDGLHLLGAIIAMLVVLVALVHLVNAGLSLLPDVAGAKLTLQRMMGVIMSPVAWLMGIPADEMATAGALMGTKTVLNELLAYLELSNLPPGALSERSRLIMSYGLCGFANFGSLGIMIAGLSAMAPDRRGDIVALGWRAMAAGTIATCLTAATVGLLI</sequence>
<dbReference type="InterPro" id="IPR011657">
    <property type="entry name" value="CNT_C_dom"/>
</dbReference>
<feature type="domain" description="Nucleoside transporter/FeoB GTPase Gate" evidence="10">
    <location>
        <begin position="110"/>
        <end position="207"/>
    </location>
</feature>
<feature type="domain" description="Concentrative nucleoside transporter N-terminal" evidence="8">
    <location>
        <begin position="17"/>
        <end position="89"/>
    </location>
</feature>
<evidence type="ECO:0000313" key="12">
    <source>
        <dbReference type="Proteomes" id="UP000480684"/>
    </source>
</evidence>
<evidence type="ECO:0000259" key="10">
    <source>
        <dbReference type="Pfam" id="PF07670"/>
    </source>
</evidence>
<evidence type="ECO:0000313" key="11">
    <source>
        <dbReference type="EMBL" id="NFV78700.1"/>
    </source>
</evidence>
<dbReference type="Pfam" id="PF07662">
    <property type="entry name" value="Nucleos_tra2_C"/>
    <property type="match status" value="1"/>
</dbReference>
<dbReference type="Pfam" id="PF07670">
    <property type="entry name" value="Gate"/>
    <property type="match status" value="1"/>
</dbReference>
<feature type="transmembrane region" description="Helical" evidence="7">
    <location>
        <begin position="12"/>
        <end position="29"/>
    </location>
</feature>
<feature type="domain" description="Concentrative nucleoside transporter C-terminal" evidence="9">
    <location>
        <begin position="217"/>
        <end position="419"/>
    </location>
</feature>
<keyword evidence="12" id="KW-1185">Reference proteome</keyword>
<feature type="transmembrane region" description="Helical" evidence="7">
    <location>
        <begin position="218"/>
        <end position="237"/>
    </location>
</feature>
<dbReference type="AlphaFoldDB" id="A0A7C9QRB7"/>
<evidence type="ECO:0000256" key="7">
    <source>
        <dbReference type="SAM" id="Phobius"/>
    </source>
</evidence>
<accession>A0A7C9QRB7</accession>
<dbReference type="Proteomes" id="UP000480684">
    <property type="component" value="Unassembled WGS sequence"/>
</dbReference>
<evidence type="ECO:0000256" key="5">
    <source>
        <dbReference type="ARBA" id="ARBA00022989"/>
    </source>
</evidence>
<comment type="similarity">
    <text evidence="2">Belongs to the concentrative nucleoside transporter (CNT) (TC 2.A.41) family.</text>
</comment>
<feature type="transmembrane region" description="Helical" evidence="7">
    <location>
        <begin position="308"/>
        <end position="324"/>
    </location>
</feature>
<keyword evidence="6 7" id="KW-0472">Membrane</keyword>
<dbReference type="GO" id="GO:0015293">
    <property type="term" value="F:symporter activity"/>
    <property type="evidence" value="ECO:0007669"/>
    <property type="project" value="TreeGrafter"/>
</dbReference>
<dbReference type="InterPro" id="IPR002668">
    <property type="entry name" value="CNT_N_dom"/>
</dbReference>
<feature type="transmembrane region" description="Helical" evidence="7">
    <location>
        <begin position="267"/>
        <end position="288"/>
    </location>
</feature>
<dbReference type="GO" id="GO:0005886">
    <property type="term" value="C:plasma membrane"/>
    <property type="evidence" value="ECO:0007669"/>
    <property type="project" value="UniProtKB-SubCell"/>
</dbReference>